<comment type="caution">
    <text evidence="1">The sequence shown here is derived from an EMBL/GenBank/DDBJ whole genome shotgun (WGS) entry which is preliminary data.</text>
</comment>
<reference evidence="1 2" key="1">
    <citation type="submission" date="2018-10" db="EMBL/GenBank/DDBJ databases">
        <title>Draft genome sequence of the microsporidian Tubulinosema ratisbonensis.</title>
        <authorList>
            <person name="Polonais V."/>
            <person name="Peyretaillade E."/>
            <person name="Niehus S."/>
            <person name="Wawrzyniak I."/>
            <person name="Franchet A."/>
            <person name="Gaspin C."/>
            <person name="Reichstadt M."/>
            <person name="Belser C."/>
            <person name="Labadie K."/>
            <person name="Delbac F."/>
            <person name="Ferrandon D."/>
        </authorList>
    </citation>
    <scope>NUCLEOTIDE SEQUENCE [LARGE SCALE GENOMIC DNA]</scope>
    <source>
        <strain evidence="1 2">Franzen</strain>
    </source>
</reference>
<protein>
    <submittedName>
        <fullName evidence="1">Chromosome segregation Spc25</fullName>
    </submittedName>
</protein>
<proteinExistence type="predicted"/>
<dbReference type="Proteomes" id="UP000282876">
    <property type="component" value="Unassembled WGS sequence"/>
</dbReference>
<dbReference type="OrthoDB" id="2198970at2759"/>
<sequence length="220" mass="26694">MSKIKNCEEIRDEIFKMLDNYIYKLKKFAKKPSFLYDKEKEHLLNEISLLKLNSENEYIKNEHFVNEITKLTNYIKEDTLAYEKELQLIAEKVPILKEKAFCIDQLNEELKRITSKHNILNVKFIEREKEDAIWKEKAVRQANNFRKYLGINIAPEVKHVLRVTFYLQEECFFLINFENNPKIIDIFPFIISVEEAQVEYEKLNDFYEFCKFIRKIFRKI</sequence>
<accession>A0A437APY4</accession>
<evidence type="ECO:0000313" key="2">
    <source>
        <dbReference type="Proteomes" id="UP000282876"/>
    </source>
</evidence>
<dbReference type="STRING" id="291195.A0A437APY4"/>
<evidence type="ECO:0000313" key="1">
    <source>
        <dbReference type="EMBL" id="RVD93240.1"/>
    </source>
</evidence>
<name>A0A437APY4_9MICR</name>
<keyword evidence="2" id="KW-1185">Reference proteome</keyword>
<organism evidence="1 2">
    <name type="scientific">Tubulinosema ratisbonensis</name>
    <dbReference type="NCBI Taxonomy" id="291195"/>
    <lineage>
        <taxon>Eukaryota</taxon>
        <taxon>Fungi</taxon>
        <taxon>Fungi incertae sedis</taxon>
        <taxon>Microsporidia</taxon>
        <taxon>Tubulinosematoidea</taxon>
        <taxon>Tubulinosematidae</taxon>
        <taxon>Tubulinosema</taxon>
    </lineage>
</organism>
<gene>
    <name evidence="1" type="ORF">TUBRATIS_002160</name>
</gene>
<dbReference type="VEuPathDB" id="MicrosporidiaDB:TUBRATIS_002160"/>
<dbReference type="AlphaFoldDB" id="A0A437APY4"/>
<dbReference type="EMBL" id="RCSS01000062">
    <property type="protein sequence ID" value="RVD93240.1"/>
    <property type="molecule type" value="Genomic_DNA"/>
</dbReference>